<reference evidence="10 11" key="1">
    <citation type="submission" date="2006-03" db="EMBL/GenBank/DDBJ databases">
        <authorList>
            <person name="Pinhassi J."/>
            <person name="Pedros-Alio C."/>
            <person name="Ferriera S."/>
            <person name="Johnson J."/>
            <person name="Kravitz S."/>
            <person name="Halpern A."/>
            <person name="Remington K."/>
            <person name="Beeson K."/>
            <person name="Tran B."/>
            <person name="Rogers Y.-H."/>
            <person name="Friedman R."/>
            <person name="Venter J.C."/>
        </authorList>
    </citation>
    <scope>NUCLEOTIDE SEQUENCE [LARGE SCALE GENOMIC DNA]</scope>
    <source>
        <strain evidence="10 11">RED65</strain>
    </source>
</reference>
<feature type="binding site" evidence="8">
    <location>
        <begin position="185"/>
        <end position="186"/>
    </location>
    <ligand>
        <name>1-deoxy-D-xylulose 5-phosphate</name>
        <dbReference type="ChEBI" id="CHEBI:57792"/>
    </ligand>
</feature>
<keyword evidence="6 8" id="KW-0704">Schiff base</keyword>
<keyword evidence="8" id="KW-0963">Cytoplasm</keyword>
<feature type="active site" description="Schiff-base intermediate with DXP" evidence="8">
    <location>
        <position position="97"/>
    </location>
</feature>
<evidence type="ECO:0000256" key="6">
    <source>
        <dbReference type="ARBA" id="ARBA00023270"/>
    </source>
</evidence>
<comment type="similarity">
    <text evidence="8">Belongs to the ThiG family.</text>
</comment>
<name>Q1MYG3_9GAMM</name>
<proteinExistence type="inferred from homology"/>
<evidence type="ECO:0000256" key="3">
    <source>
        <dbReference type="ARBA" id="ARBA00011960"/>
    </source>
</evidence>
<dbReference type="HOGENOM" id="CLU_062233_1_0_6"/>
<dbReference type="OrthoDB" id="9805935at2"/>
<dbReference type="EMBL" id="AAQH01000026">
    <property type="protein sequence ID" value="EAT10982.1"/>
    <property type="molecule type" value="Genomic_DNA"/>
</dbReference>
<dbReference type="InterPro" id="IPR008867">
    <property type="entry name" value="ThiG"/>
</dbReference>
<feature type="binding site" evidence="8">
    <location>
        <position position="158"/>
    </location>
    <ligand>
        <name>1-deoxy-D-xylulose 5-phosphate</name>
        <dbReference type="ChEBI" id="CHEBI:57792"/>
    </ligand>
</feature>
<dbReference type="GO" id="GO:0009229">
    <property type="term" value="P:thiamine diphosphate biosynthetic process"/>
    <property type="evidence" value="ECO:0007669"/>
    <property type="project" value="UniProtKB-UniRule"/>
</dbReference>
<feature type="binding site" evidence="8">
    <location>
        <begin position="207"/>
        <end position="208"/>
    </location>
    <ligand>
        <name>1-deoxy-D-xylulose 5-phosphate</name>
        <dbReference type="ChEBI" id="CHEBI:57792"/>
    </ligand>
</feature>
<evidence type="ECO:0000259" key="9">
    <source>
        <dbReference type="Pfam" id="PF05690"/>
    </source>
</evidence>
<protein>
    <recommendedName>
        <fullName evidence="3 8">Thiazole synthase</fullName>
        <ecNumber evidence="3 8">2.8.1.10</ecNumber>
    </recommendedName>
</protein>
<keyword evidence="11" id="KW-1185">Reference proteome</keyword>
<comment type="subcellular location">
    <subcellularLocation>
        <location evidence="8">Cytoplasm</location>
    </subcellularLocation>
</comment>
<evidence type="ECO:0000256" key="1">
    <source>
        <dbReference type="ARBA" id="ARBA00002834"/>
    </source>
</evidence>
<gene>
    <name evidence="8 10" type="primary">thiG</name>
    <name evidence="10" type="ORF">RED65_02133</name>
</gene>
<evidence type="ECO:0000313" key="11">
    <source>
        <dbReference type="Proteomes" id="UP000004263"/>
    </source>
</evidence>
<dbReference type="Pfam" id="PF05690">
    <property type="entry name" value="ThiG"/>
    <property type="match status" value="1"/>
</dbReference>
<dbReference type="PANTHER" id="PTHR34266:SF2">
    <property type="entry name" value="THIAZOLE SYNTHASE"/>
    <property type="match status" value="1"/>
</dbReference>
<dbReference type="STRING" id="207949.RED65_02133"/>
<keyword evidence="4 8" id="KW-0808">Transferase</keyword>
<dbReference type="Proteomes" id="UP000004263">
    <property type="component" value="Unassembled WGS sequence"/>
</dbReference>
<evidence type="ECO:0000256" key="2">
    <source>
        <dbReference type="ARBA" id="ARBA00004948"/>
    </source>
</evidence>
<feature type="domain" description="Thiazole synthase ThiG" evidence="9">
    <location>
        <begin position="4"/>
        <end position="250"/>
    </location>
</feature>
<evidence type="ECO:0000256" key="5">
    <source>
        <dbReference type="ARBA" id="ARBA00022977"/>
    </source>
</evidence>
<dbReference type="GO" id="GO:0005737">
    <property type="term" value="C:cytoplasm"/>
    <property type="evidence" value="ECO:0007669"/>
    <property type="project" value="UniProtKB-SubCell"/>
</dbReference>
<dbReference type="HAMAP" id="MF_00443">
    <property type="entry name" value="ThiG"/>
    <property type="match status" value="1"/>
</dbReference>
<comment type="pathway">
    <text evidence="2 8">Cofactor biosynthesis; thiamine diphosphate biosynthesis.</text>
</comment>
<comment type="function">
    <text evidence="1 8">Catalyzes the rearrangement of 1-deoxy-D-xylulose 5-phosphate (DXP) to produce the thiazole phosphate moiety of thiamine. Sulfur is provided by the thiocarboxylate moiety of the carrier protein ThiS. In vitro, sulfur can be provided by H(2)S.</text>
</comment>
<keyword evidence="5 8" id="KW-0784">Thiamine biosynthesis</keyword>
<dbReference type="PANTHER" id="PTHR34266">
    <property type="entry name" value="THIAZOLE SYNTHASE"/>
    <property type="match status" value="1"/>
</dbReference>
<comment type="caution">
    <text evidence="10">The sequence shown here is derived from an EMBL/GenBank/DDBJ whole genome shotgun (WGS) entry which is preliminary data.</text>
</comment>
<dbReference type="GO" id="GO:1990107">
    <property type="term" value="F:thiazole synthase activity"/>
    <property type="evidence" value="ECO:0007669"/>
    <property type="project" value="UniProtKB-EC"/>
</dbReference>
<sequence>MLNIDGIDLRSRFFIGTALYDSPELMERSIEASEAQVVTLSLRRATAQSKQYALQHWLQNKRESLHLLPNTAGCHSAKEAINMAILSRELLKTHWIKLEVIGNDYNLQPDPFQLVDAAKELTEQGFKVFPYCTDDLVLCERLIDVGCDILMPWGAPIGTGQGLMNPYALKQIRKHFHKIPLVIDAGIGRPSHAAQAMEMGYDAVLLNSAVAKSMDPITMAKAFKHSIEAGRLAYEAGCMEQQETAHASTPDIAKPFWHSEPL</sequence>
<evidence type="ECO:0000256" key="8">
    <source>
        <dbReference type="HAMAP-Rule" id="MF_00443"/>
    </source>
</evidence>
<dbReference type="RefSeq" id="WP_007019283.1">
    <property type="nucleotide sequence ID" value="NZ_CH724123.1"/>
</dbReference>
<evidence type="ECO:0000313" key="10">
    <source>
        <dbReference type="EMBL" id="EAT10982.1"/>
    </source>
</evidence>
<dbReference type="Gene3D" id="3.20.20.70">
    <property type="entry name" value="Aldolase class I"/>
    <property type="match status" value="1"/>
</dbReference>
<evidence type="ECO:0000256" key="7">
    <source>
        <dbReference type="ARBA" id="ARBA00049897"/>
    </source>
</evidence>
<dbReference type="InterPro" id="IPR013785">
    <property type="entry name" value="Aldolase_TIM"/>
</dbReference>
<dbReference type="SUPFAM" id="SSF110399">
    <property type="entry name" value="ThiG-like"/>
    <property type="match status" value="1"/>
</dbReference>
<dbReference type="UniPathway" id="UPA00060"/>
<accession>Q1MYG3</accession>
<comment type="catalytic activity">
    <reaction evidence="7 8">
        <text>[ThiS sulfur-carrier protein]-C-terminal-Gly-aminoethanethioate + 2-iminoacetate + 1-deoxy-D-xylulose 5-phosphate = [ThiS sulfur-carrier protein]-C-terminal Gly-Gly + 2-[(2R,5Z)-2-carboxy-4-methylthiazol-5(2H)-ylidene]ethyl phosphate + 2 H2O + H(+)</text>
        <dbReference type="Rhea" id="RHEA:26297"/>
        <dbReference type="Rhea" id="RHEA-COMP:12909"/>
        <dbReference type="Rhea" id="RHEA-COMP:19908"/>
        <dbReference type="ChEBI" id="CHEBI:15377"/>
        <dbReference type="ChEBI" id="CHEBI:15378"/>
        <dbReference type="ChEBI" id="CHEBI:57792"/>
        <dbReference type="ChEBI" id="CHEBI:62899"/>
        <dbReference type="ChEBI" id="CHEBI:77846"/>
        <dbReference type="ChEBI" id="CHEBI:90778"/>
        <dbReference type="ChEBI" id="CHEBI:232372"/>
        <dbReference type="EC" id="2.8.1.10"/>
    </reaction>
</comment>
<organism evidence="10 11">
    <name type="scientific">Bermanella marisrubri</name>
    <dbReference type="NCBI Taxonomy" id="207949"/>
    <lineage>
        <taxon>Bacteria</taxon>
        <taxon>Pseudomonadati</taxon>
        <taxon>Pseudomonadota</taxon>
        <taxon>Gammaproteobacteria</taxon>
        <taxon>Oceanospirillales</taxon>
        <taxon>Oceanospirillaceae</taxon>
        <taxon>Bermanella</taxon>
    </lineage>
</organism>
<comment type="subunit">
    <text evidence="8">Homotetramer. Forms heterodimers with either ThiH or ThiS.</text>
</comment>
<evidence type="ECO:0000256" key="4">
    <source>
        <dbReference type="ARBA" id="ARBA00022679"/>
    </source>
</evidence>
<dbReference type="InterPro" id="IPR033983">
    <property type="entry name" value="Thiazole_synthase_ThiG"/>
</dbReference>
<dbReference type="EC" id="2.8.1.10" evidence="3 8"/>
<dbReference type="CDD" id="cd04728">
    <property type="entry name" value="ThiG"/>
    <property type="match status" value="1"/>
</dbReference>
<dbReference type="AlphaFoldDB" id="Q1MYG3"/>